<organism evidence="2 3">
    <name type="scientific">Ascaris lumbricoides</name>
    <name type="common">Giant roundworm</name>
    <dbReference type="NCBI Taxonomy" id="6252"/>
    <lineage>
        <taxon>Eukaryota</taxon>
        <taxon>Metazoa</taxon>
        <taxon>Ecdysozoa</taxon>
        <taxon>Nematoda</taxon>
        <taxon>Chromadorea</taxon>
        <taxon>Rhabditida</taxon>
        <taxon>Spirurina</taxon>
        <taxon>Ascaridomorpha</taxon>
        <taxon>Ascaridoidea</taxon>
        <taxon>Ascarididae</taxon>
        <taxon>Ascaris</taxon>
    </lineage>
</organism>
<reference evidence="3" key="1">
    <citation type="submission" date="2017-02" db="UniProtKB">
        <authorList>
            <consortium name="WormBaseParasite"/>
        </authorList>
    </citation>
    <scope>IDENTIFICATION</scope>
</reference>
<evidence type="ECO:0000313" key="3">
    <source>
        <dbReference type="WBParaSite" id="ALUE_0000393801-mRNA-1"/>
    </source>
</evidence>
<accession>A0A0M3HPQ8</accession>
<keyword evidence="2" id="KW-1185">Reference proteome</keyword>
<feature type="compositionally biased region" description="Polar residues" evidence="1">
    <location>
        <begin position="38"/>
        <end position="47"/>
    </location>
</feature>
<dbReference type="Proteomes" id="UP000036681">
    <property type="component" value="Unplaced"/>
</dbReference>
<dbReference type="AlphaFoldDB" id="A0A0M3HPQ8"/>
<feature type="region of interest" description="Disordered" evidence="1">
    <location>
        <begin position="38"/>
        <end position="58"/>
    </location>
</feature>
<evidence type="ECO:0000313" key="2">
    <source>
        <dbReference type="Proteomes" id="UP000036681"/>
    </source>
</evidence>
<name>A0A0M3HPQ8_ASCLU</name>
<dbReference type="WBParaSite" id="ALUE_0000393801-mRNA-1">
    <property type="protein sequence ID" value="ALUE_0000393801-mRNA-1"/>
    <property type="gene ID" value="ALUE_0000393801"/>
</dbReference>
<evidence type="ECO:0000256" key="1">
    <source>
        <dbReference type="SAM" id="MobiDB-lite"/>
    </source>
</evidence>
<proteinExistence type="predicted"/>
<protein>
    <submittedName>
        <fullName evidence="3">Uncharacterized protein</fullName>
    </submittedName>
</protein>
<sequence length="87" mass="9307">MAIAATRKSLLKLAAPSVRKNRTGPILGALLTEPTDNSLYESLGSHNDGTRPQGGRSSCLPQTQILIVRPTGQQTKVMPQCCALTYL</sequence>